<dbReference type="AlphaFoldDB" id="A0A655FMP8"/>
<gene>
    <name evidence="2" type="ORF">ERS007661_03236</name>
</gene>
<sequence>MPVRQGQEDGVMATEHGSFGGFDYSMGQRRQVRMVFAERAAGAGRRGQRTDPQPAVGVRRMPEQQAENLTTGISAGTGNRHLRRIGHLPILHRYATVCKLIPR</sequence>
<accession>A0A655FMP8</accession>
<dbReference type="Proteomes" id="UP000039217">
    <property type="component" value="Unassembled WGS sequence"/>
</dbReference>
<proteinExistence type="predicted"/>
<evidence type="ECO:0000313" key="3">
    <source>
        <dbReference type="Proteomes" id="UP000039217"/>
    </source>
</evidence>
<name>A0A655FMP8_MYCTX</name>
<reference evidence="2 3" key="1">
    <citation type="submission" date="2015-03" db="EMBL/GenBank/DDBJ databases">
        <authorList>
            <consortium name="Pathogen Informatics"/>
        </authorList>
    </citation>
    <scope>NUCLEOTIDE SEQUENCE [LARGE SCALE GENOMIC DNA]</scope>
    <source>
        <strain evidence="2 3">D00501624</strain>
    </source>
</reference>
<protein>
    <submittedName>
        <fullName evidence="2">Uncharacterized protein</fullName>
    </submittedName>
</protein>
<organism evidence="2 3">
    <name type="scientific">Mycobacterium tuberculosis</name>
    <dbReference type="NCBI Taxonomy" id="1773"/>
    <lineage>
        <taxon>Bacteria</taxon>
        <taxon>Bacillati</taxon>
        <taxon>Actinomycetota</taxon>
        <taxon>Actinomycetes</taxon>
        <taxon>Mycobacteriales</taxon>
        <taxon>Mycobacteriaceae</taxon>
        <taxon>Mycobacterium</taxon>
        <taxon>Mycobacterium tuberculosis complex</taxon>
    </lineage>
</organism>
<feature type="region of interest" description="Disordered" evidence="1">
    <location>
        <begin position="39"/>
        <end position="77"/>
    </location>
</feature>
<evidence type="ECO:0000313" key="2">
    <source>
        <dbReference type="EMBL" id="CNV88746.1"/>
    </source>
</evidence>
<dbReference type="EMBL" id="CQQC01001370">
    <property type="protein sequence ID" value="CNV88746.1"/>
    <property type="molecule type" value="Genomic_DNA"/>
</dbReference>
<feature type="region of interest" description="Disordered" evidence="1">
    <location>
        <begin position="1"/>
        <end position="23"/>
    </location>
</feature>
<feature type="compositionally biased region" description="Polar residues" evidence="1">
    <location>
        <begin position="65"/>
        <end position="77"/>
    </location>
</feature>
<evidence type="ECO:0000256" key="1">
    <source>
        <dbReference type="SAM" id="MobiDB-lite"/>
    </source>
</evidence>